<evidence type="ECO:0000256" key="1">
    <source>
        <dbReference type="ARBA" id="ARBA00004141"/>
    </source>
</evidence>
<feature type="region of interest" description="Disordered" evidence="3">
    <location>
        <begin position="47"/>
        <end position="85"/>
    </location>
</feature>
<dbReference type="Proteomes" id="UP001049176">
    <property type="component" value="Chromosome 9"/>
</dbReference>
<keyword evidence="4" id="KW-0472">Membrane</keyword>
<dbReference type="GO" id="GO:0016020">
    <property type="term" value="C:membrane"/>
    <property type="evidence" value="ECO:0007669"/>
    <property type="project" value="UniProtKB-SubCell"/>
</dbReference>
<comment type="similarity">
    <text evidence="2">Belongs to the major facilitator superfamily. Monocarboxylate porter (TC 2.A.1.13) family.</text>
</comment>
<dbReference type="EMBL" id="CM032189">
    <property type="protein sequence ID" value="KAG7087329.1"/>
    <property type="molecule type" value="Genomic_DNA"/>
</dbReference>
<accession>A0A9P7RPB0</accession>
<feature type="transmembrane region" description="Helical" evidence="4">
    <location>
        <begin position="186"/>
        <end position="209"/>
    </location>
</feature>
<feature type="transmembrane region" description="Helical" evidence="4">
    <location>
        <begin position="161"/>
        <end position="180"/>
    </location>
</feature>
<comment type="caution">
    <text evidence="5">The sequence shown here is derived from an EMBL/GenBank/DDBJ whole genome shotgun (WGS) entry which is preliminary data.</text>
</comment>
<name>A0A9P7RPB0_9AGAR</name>
<dbReference type="SUPFAM" id="SSF103473">
    <property type="entry name" value="MFS general substrate transporter"/>
    <property type="match status" value="1"/>
</dbReference>
<dbReference type="OrthoDB" id="6509908at2759"/>
<feature type="transmembrane region" description="Helical" evidence="4">
    <location>
        <begin position="221"/>
        <end position="241"/>
    </location>
</feature>
<dbReference type="GeneID" id="66082379"/>
<reference evidence="5" key="1">
    <citation type="journal article" date="2021" name="Genome Biol. Evol.">
        <title>The assembled and annotated genome of the fairy-ring fungus Marasmius oreades.</title>
        <authorList>
            <person name="Hiltunen M."/>
            <person name="Ament-Velasquez S.L."/>
            <person name="Johannesson H."/>
        </authorList>
    </citation>
    <scope>NUCLEOTIDE SEQUENCE</scope>
    <source>
        <strain evidence="5">03SP1</strain>
    </source>
</reference>
<evidence type="ECO:0008006" key="7">
    <source>
        <dbReference type="Google" id="ProtNLM"/>
    </source>
</evidence>
<dbReference type="PANTHER" id="PTHR11360">
    <property type="entry name" value="MONOCARBOXYLATE TRANSPORTER"/>
    <property type="match status" value="1"/>
</dbReference>
<dbReference type="InterPro" id="IPR050327">
    <property type="entry name" value="Proton-linked_MCT"/>
</dbReference>
<evidence type="ECO:0000313" key="5">
    <source>
        <dbReference type="EMBL" id="KAG7087329.1"/>
    </source>
</evidence>
<evidence type="ECO:0000256" key="3">
    <source>
        <dbReference type="SAM" id="MobiDB-lite"/>
    </source>
</evidence>
<feature type="transmembrane region" description="Helical" evidence="4">
    <location>
        <begin position="386"/>
        <end position="409"/>
    </location>
</feature>
<dbReference type="InterPro" id="IPR036259">
    <property type="entry name" value="MFS_trans_sf"/>
</dbReference>
<comment type="subcellular location">
    <subcellularLocation>
        <location evidence="1">Membrane</location>
        <topology evidence="1">Multi-pass membrane protein</topology>
    </subcellularLocation>
</comment>
<feature type="transmembrane region" description="Helical" evidence="4">
    <location>
        <begin position="253"/>
        <end position="271"/>
    </location>
</feature>
<feature type="transmembrane region" description="Helical" evidence="4">
    <location>
        <begin position="362"/>
        <end position="380"/>
    </location>
</feature>
<keyword evidence="4" id="KW-1133">Transmembrane helix</keyword>
<evidence type="ECO:0000256" key="2">
    <source>
        <dbReference type="ARBA" id="ARBA00006727"/>
    </source>
</evidence>
<dbReference type="KEGG" id="more:E1B28_013304"/>
<proteinExistence type="inferred from homology"/>
<dbReference type="AlphaFoldDB" id="A0A9P7RPB0"/>
<organism evidence="5 6">
    <name type="scientific">Marasmius oreades</name>
    <name type="common">fairy-ring Marasmius</name>
    <dbReference type="NCBI Taxonomy" id="181124"/>
    <lineage>
        <taxon>Eukaryota</taxon>
        <taxon>Fungi</taxon>
        <taxon>Dikarya</taxon>
        <taxon>Basidiomycota</taxon>
        <taxon>Agaricomycotina</taxon>
        <taxon>Agaricomycetes</taxon>
        <taxon>Agaricomycetidae</taxon>
        <taxon>Agaricales</taxon>
        <taxon>Marasmiineae</taxon>
        <taxon>Marasmiaceae</taxon>
        <taxon>Marasmius</taxon>
    </lineage>
</organism>
<evidence type="ECO:0000256" key="4">
    <source>
        <dbReference type="SAM" id="Phobius"/>
    </source>
</evidence>
<feature type="transmembrane region" description="Helical" evidence="4">
    <location>
        <begin position="446"/>
        <end position="468"/>
    </location>
</feature>
<evidence type="ECO:0000313" key="6">
    <source>
        <dbReference type="Proteomes" id="UP001049176"/>
    </source>
</evidence>
<keyword evidence="4" id="KW-0812">Transmembrane</keyword>
<feature type="transmembrane region" description="Helical" evidence="4">
    <location>
        <begin position="421"/>
        <end position="440"/>
    </location>
</feature>
<feature type="transmembrane region" description="Helical" evidence="4">
    <location>
        <begin position="135"/>
        <end position="154"/>
    </location>
</feature>
<sequence length="481" mass="51821">MADQGKPIPKLKSHQSADTLCSVATLSNSINVDDRFRGEKDAFALDKKDISQEDSDVATPRQKSATESESSSKENNGLQNAGGEETVPEGGLRAWLVIVGIFCCMFTAFGFTNTWGVFQAYYETTALKASSSTKIAWIGSVQYALVFTPSMIVGRLSDKGYYHSLSIFFSVTLFLATLLLAQCTAYWHFLICHGFMTGLSCGVITAPAPAIVSQWFKERRALALGITACGSAAGGTIFPILIRALLPRIGFQWTMRTVALIMLICLSFACLTTRRRLPPSYPTGPLIGLKPLKTPAFVVWCFATLFVYIGAYTFQSYVASMAVSKGFSTNFSFTLVAIMNGSSGLGRMAAGVIARYIGPMNHMIPSTIITAAIVLAWPAALTSSGLITISTLYGLSAGSFAALLWHPILDLGEPEELSRRVGILMLFLGCAGLGGPPMLGEIKSTFGFHAMSAFGGGCMLFGVILALFTRYMLLKRLWGKL</sequence>
<dbReference type="RefSeq" id="XP_043003800.1">
    <property type="nucleotide sequence ID" value="XM_043158453.1"/>
</dbReference>
<dbReference type="Gene3D" id="1.20.1250.20">
    <property type="entry name" value="MFS general substrate transporter like domains"/>
    <property type="match status" value="1"/>
</dbReference>
<dbReference type="GO" id="GO:0022857">
    <property type="term" value="F:transmembrane transporter activity"/>
    <property type="evidence" value="ECO:0007669"/>
    <property type="project" value="InterPro"/>
</dbReference>
<dbReference type="InterPro" id="IPR011701">
    <property type="entry name" value="MFS"/>
</dbReference>
<feature type="transmembrane region" description="Helical" evidence="4">
    <location>
        <begin position="94"/>
        <end position="115"/>
    </location>
</feature>
<keyword evidence="6" id="KW-1185">Reference proteome</keyword>
<feature type="transmembrane region" description="Helical" evidence="4">
    <location>
        <begin position="292"/>
        <end position="311"/>
    </location>
</feature>
<gene>
    <name evidence="5" type="ORF">E1B28_013304</name>
</gene>
<dbReference type="PANTHER" id="PTHR11360:SF319">
    <property type="entry name" value="MAJOR FACILITATOR SUPERFAMILY (MFS) PROFILE DOMAIN-CONTAINING PROTEIN"/>
    <property type="match status" value="1"/>
</dbReference>
<dbReference type="Pfam" id="PF07690">
    <property type="entry name" value="MFS_1"/>
    <property type="match status" value="1"/>
</dbReference>
<protein>
    <recommendedName>
        <fullName evidence="7">Major facilitator superfamily (MFS) profile domain-containing protein</fullName>
    </recommendedName>
</protein>
<feature type="transmembrane region" description="Helical" evidence="4">
    <location>
        <begin position="331"/>
        <end position="350"/>
    </location>
</feature>